<evidence type="ECO:0000259" key="2">
    <source>
        <dbReference type="PROSITE" id="PS51352"/>
    </source>
</evidence>
<accession>A0ABR2JR34</accession>
<dbReference type="Pfam" id="PF00085">
    <property type="entry name" value="Thioredoxin"/>
    <property type="match status" value="1"/>
</dbReference>
<dbReference type="InterPro" id="IPR013766">
    <property type="entry name" value="Thioredoxin_domain"/>
</dbReference>
<dbReference type="InterPro" id="IPR036249">
    <property type="entry name" value="Thioredoxin-like_sf"/>
</dbReference>
<comment type="caution">
    <text evidence="3">The sequence shown here is derived from an EMBL/GenBank/DDBJ whole genome shotgun (WGS) entry which is preliminary data.</text>
</comment>
<keyword evidence="4" id="KW-1185">Reference proteome</keyword>
<sequence length="363" mass="42111">MLYLLILSVRIFVNDHNVDEVIEKSYSTPVFCVFYSPNCPPCRMMHPYWLQFMNKYAFDPNIIVAECESYTNHVAARKMLYFSSFPTYGLIIKGKGTILNVERTYKGFKSKAEEIKKINIRDTCGYYNESDQNLNNYPAIVIESNEGEIIDCSYLHQLSKSSGISQSHFYLSAAPFNQFIWPPQTIRDIKIIFSNSKSLYFKGKKKIKNVASFIKDQFSNPPLYDWNVNFPHKSDRKSVIIVYNDLNSIQNFYDFAYERSDKFSFSKSRFDISNSSFGFLEVKDLPAMVFPDLNNGTCSVLKNIDTNMNLRVLFDNQRFGKSTFPFKSFYRIRTMGLLFAGPAIFCIVVIIFIIKKTKPEKAE</sequence>
<protein>
    <recommendedName>
        <fullName evidence="2">Thioredoxin domain-containing protein</fullName>
    </recommendedName>
</protein>
<dbReference type="CDD" id="cd02961">
    <property type="entry name" value="PDI_a_family"/>
    <property type="match status" value="1"/>
</dbReference>
<feature type="transmembrane region" description="Helical" evidence="1">
    <location>
        <begin position="335"/>
        <end position="354"/>
    </location>
</feature>
<reference evidence="3 4" key="1">
    <citation type="submission" date="2024-04" db="EMBL/GenBank/DDBJ databases">
        <title>Tritrichomonas musculus Genome.</title>
        <authorList>
            <person name="Alves-Ferreira E."/>
            <person name="Grigg M."/>
            <person name="Lorenzi H."/>
            <person name="Galac M."/>
        </authorList>
    </citation>
    <scope>NUCLEOTIDE SEQUENCE [LARGE SCALE GENOMIC DNA]</scope>
    <source>
        <strain evidence="3 4">EAF2021</strain>
    </source>
</reference>
<evidence type="ECO:0000313" key="3">
    <source>
        <dbReference type="EMBL" id="KAK8880851.1"/>
    </source>
</evidence>
<feature type="domain" description="Thioredoxin" evidence="2">
    <location>
        <begin position="3"/>
        <end position="123"/>
    </location>
</feature>
<keyword evidence="1" id="KW-0472">Membrane</keyword>
<evidence type="ECO:0000313" key="4">
    <source>
        <dbReference type="Proteomes" id="UP001470230"/>
    </source>
</evidence>
<dbReference type="Gene3D" id="3.40.30.10">
    <property type="entry name" value="Glutaredoxin"/>
    <property type="match status" value="1"/>
</dbReference>
<dbReference type="EMBL" id="JAPFFF010000010">
    <property type="protein sequence ID" value="KAK8880851.1"/>
    <property type="molecule type" value="Genomic_DNA"/>
</dbReference>
<name>A0ABR2JR34_9EUKA</name>
<keyword evidence="1" id="KW-0812">Transmembrane</keyword>
<proteinExistence type="predicted"/>
<dbReference type="SUPFAM" id="SSF52833">
    <property type="entry name" value="Thioredoxin-like"/>
    <property type="match status" value="1"/>
</dbReference>
<organism evidence="3 4">
    <name type="scientific">Tritrichomonas musculus</name>
    <dbReference type="NCBI Taxonomy" id="1915356"/>
    <lineage>
        <taxon>Eukaryota</taxon>
        <taxon>Metamonada</taxon>
        <taxon>Parabasalia</taxon>
        <taxon>Tritrichomonadida</taxon>
        <taxon>Tritrichomonadidae</taxon>
        <taxon>Tritrichomonas</taxon>
    </lineage>
</organism>
<gene>
    <name evidence="3" type="ORF">M9Y10_003548</name>
</gene>
<dbReference type="PROSITE" id="PS51352">
    <property type="entry name" value="THIOREDOXIN_2"/>
    <property type="match status" value="1"/>
</dbReference>
<keyword evidence="1" id="KW-1133">Transmembrane helix</keyword>
<dbReference type="Proteomes" id="UP001470230">
    <property type="component" value="Unassembled WGS sequence"/>
</dbReference>
<evidence type="ECO:0000256" key="1">
    <source>
        <dbReference type="SAM" id="Phobius"/>
    </source>
</evidence>